<dbReference type="Pfam" id="PF20516">
    <property type="entry name" value="PDDEXK_12"/>
    <property type="match status" value="1"/>
</dbReference>
<dbReference type="EMBL" id="CAOQHR010000007">
    <property type="protein sequence ID" value="CAI6336976.1"/>
    <property type="molecule type" value="Genomic_DNA"/>
</dbReference>
<name>A0A9W4UIV2_9PLEO</name>
<protein>
    <recommendedName>
        <fullName evidence="2">PD-(D/E)XK nuclease-like domain-containing protein</fullName>
    </recommendedName>
</protein>
<evidence type="ECO:0000313" key="4">
    <source>
        <dbReference type="Proteomes" id="UP001152607"/>
    </source>
</evidence>
<dbReference type="OrthoDB" id="4161186at2759"/>
<evidence type="ECO:0000259" key="2">
    <source>
        <dbReference type="Pfam" id="PF20516"/>
    </source>
</evidence>
<feature type="compositionally biased region" description="Polar residues" evidence="1">
    <location>
        <begin position="9"/>
        <end position="18"/>
    </location>
</feature>
<feature type="compositionally biased region" description="Low complexity" evidence="1">
    <location>
        <begin position="45"/>
        <end position="64"/>
    </location>
</feature>
<feature type="region of interest" description="Disordered" evidence="1">
    <location>
        <begin position="1"/>
        <end position="64"/>
    </location>
</feature>
<comment type="caution">
    <text evidence="3">The sequence shown here is derived from an EMBL/GenBank/DDBJ whole genome shotgun (WGS) entry which is preliminary data.</text>
</comment>
<evidence type="ECO:0000256" key="1">
    <source>
        <dbReference type="SAM" id="MobiDB-lite"/>
    </source>
</evidence>
<evidence type="ECO:0000313" key="3">
    <source>
        <dbReference type="EMBL" id="CAI6336976.1"/>
    </source>
</evidence>
<feature type="compositionally biased region" description="Basic residues" evidence="1">
    <location>
        <begin position="24"/>
        <end position="39"/>
    </location>
</feature>
<reference evidence="3" key="1">
    <citation type="submission" date="2023-01" db="EMBL/GenBank/DDBJ databases">
        <authorList>
            <person name="Van Ghelder C."/>
            <person name="Rancurel C."/>
        </authorList>
    </citation>
    <scope>NUCLEOTIDE SEQUENCE</scope>
    <source>
        <strain evidence="3">CNCM I-4278</strain>
    </source>
</reference>
<dbReference type="Proteomes" id="UP001152607">
    <property type="component" value="Unassembled WGS sequence"/>
</dbReference>
<dbReference type="InterPro" id="IPR046797">
    <property type="entry name" value="PDDEXK_12"/>
</dbReference>
<gene>
    <name evidence="3" type="ORF">PDIGIT_LOCUS10083</name>
</gene>
<keyword evidence="4" id="KW-1185">Reference proteome</keyword>
<organism evidence="3 4">
    <name type="scientific">Periconia digitata</name>
    <dbReference type="NCBI Taxonomy" id="1303443"/>
    <lineage>
        <taxon>Eukaryota</taxon>
        <taxon>Fungi</taxon>
        <taxon>Dikarya</taxon>
        <taxon>Ascomycota</taxon>
        <taxon>Pezizomycotina</taxon>
        <taxon>Dothideomycetes</taxon>
        <taxon>Pleosporomycetidae</taxon>
        <taxon>Pleosporales</taxon>
        <taxon>Massarineae</taxon>
        <taxon>Periconiaceae</taxon>
        <taxon>Periconia</taxon>
    </lineage>
</organism>
<proteinExistence type="predicted"/>
<sequence length="436" mass="49454">MEEVRAWTKSISSLSDSEFSPPLRSKRARRCTSHHRRVRPRLDISAQASSHISSSMDSATDASSILSLDSRRRLKATSPLMKRKGSQSPERTQRVLLEQGKPPIRIRQPDSTSRIASSEELQGILSDDFSDCFIPEYFRERLRQADPVVFRNDIRSHMFERPNETELDQATTEKLESLWRRVQRIHTRAKRCNNNNKDENAWARVVWEVLEAVVENDDVACLEINSVQSQSIHPDYLSIDISGLAVSKKADFVLAFCGDDNENISKVYENFRSDNKGATLSPMTDAYTSGTALACAIELKEAGGKATEAEMQLAVYHAAMLWKIRELVNMRRERPMEEKEIESLVPSVLGWTVIGHKWSLYISSLLPDNSIMCQGPFDGLHTSTSTRHGILLLFNLLRRVTAVASDMLWPAMQEILGKGEVRGWRHHFREATANIS</sequence>
<accession>A0A9W4UIV2</accession>
<dbReference type="AlphaFoldDB" id="A0A9W4UIV2"/>
<feature type="domain" description="PD-(D/E)XK nuclease-like" evidence="2">
    <location>
        <begin position="159"/>
        <end position="406"/>
    </location>
</feature>